<sequence>MKATLAPLLAPLAIAVGLALLPASARADCFAAYKAKQDDPLRLHFGVLKLDGDCPAPDVATDAARARLDAAGWTLLDVVGLSETEPGDDRKADAGQFYLRY</sequence>
<protein>
    <submittedName>
        <fullName evidence="2">Uncharacterized protein</fullName>
    </submittedName>
</protein>
<dbReference type="AlphaFoldDB" id="A0A1H3HUV9"/>
<reference evidence="2 3" key="1">
    <citation type="submission" date="2016-10" db="EMBL/GenBank/DDBJ databases">
        <authorList>
            <person name="de Groot N.N."/>
        </authorList>
    </citation>
    <scope>NUCLEOTIDE SEQUENCE [LARGE SCALE GENOMIC DNA]</scope>
    <source>
        <strain evidence="2 3">DSM 26880</strain>
    </source>
</reference>
<evidence type="ECO:0000313" key="2">
    <source>
        <dbReference type="EMBL" id="SDY18544.1"/>
    </source>
</evidence>
<dbReference type="EMBL" id="FNPF01000004">
    <property type="protein sequence ID" value="SDY18544.1"/>
    <property type="molecule type" value="Genomic_DNA"/>
</dbReference>
<feature type="signal peptide" evidence="1">
    <location>
        <begin position="1"/>
        <end position="27"/>
    </location>
</feature>
<gene>
    <name evidence="2" type="ORF">SAMN05444340_104146</name>
</gene>
<organism evidence="2 3">
    <name type="scientific">Citreimonas salinaria</name>
    <dbReference type="NCBI Taxonomy" id="321339"/>
    <lineage>
        <taxon>Bacteria</taxon>
        <taxon>Pseudomonadati</taxon>
        <taxon>Pseudomonadota</taxon>
        <taxon>Alphaproteobacteria</taxon>
        <taxon>Rhodobacterales</taxon>
        <taxon>Roseobacteraceae</taxon>
        <taxon>Citreimonas</taxon>
    </lineage>
</organism>
<evidence type="ECO:0000313" key="3">
    <source>
        <dbReference type="Proteomes" id="UP000199286"/>
    </source>
</evidence>
<keyword evidence="3" id="KW-1185">Reference proteome</keyword>
<feature type="chain" id="PRO_5011450594" evidence="1">
    <location>
        <begin position="28"/>
        <end position="101"/>
    </location>
</feature>
<dbReference type="OrthoDB" id="7745874at2"/>
<accession>A0A1H3HUV9</accession>
<name>A0A1H3HUV9_9RHOB</name>
<dbReference type="RefSeq" id="WP_089881249.1">
    <property type="nucleotide sequence ID" value="NZ_FNPF01000004.1"/>
</dbReference>
<proteinExistence type="predicted"/>
<keyword evidence="1" id="KW-0732">Signal</keyword>
<dbReference type="Proteomes" id="UP000199286">
    <property type="component" value="Unassembled WGS sequence"/>
</dbReference>
<dbReference type="STRING" id="321339.SAMN05444340_104146"/>
<evidence type="ECO:0000256" key="1">
    <source>
        <dbReference type="SAM" id="SignalP"/>
    </source>
</evidence>